<accession>A0A0N5ATJ5</accession>
<dbReference type="WBParaSite" id="SMUV_0000815401-mRNA-1">
    <property type="protein sequence ID" value="SMUV_0000815401-mRNA-1"/>
    <property type="gene ID" value="SMUV_0000815401"/>
</dbReference>
<dbReference type="Gene3D" id="3.30.428.10">
    <property type="entry name" value="HIT-like"/>
    <property type="match status" value="1"/>
</dbReference>
<dbReference type="InterPro" id="IPR040194">
    <property type="entry name" value="Cwf19-like"/>
</dbReference>
<dbReference type="STRING" id="451379.A0A0N5ATJ5"/>
<dbReference type="SUPFAM" id="SSF54197">
    <property type="entry name" value="HIT-like"/>
    <property type="match status" value="1"/>
</dbReference>
<dbReference type="InterPro" id="IPR036265">
    <property type="entry name" value="HIT-like_sf"/>
</dbReference>
<name>A0A0N5ATJ5_9BILA</name>
<dbReference type="PANTHER" id="PTHR12072:SF5">
    <property type="entry name" value="CWF19-LIKE PROTEIN 2"/>
    <property type="match status" value="1"/>
</dbReference>
<dbReference type="Pfam" id="PF04677">
    <property type="entry name" value="CwfJ_C_1"/>
    <property type="match status" value="1"/>
</dbReference>
<evidence type="ECO:0000259" key="2">
    <source>
        <dbReference type="Pfam" id="PF04676"/>
    </source>
</evidence>
<evidence type="ECO:0000256" key="1">
    <source>
        <dbReference type="ARBA" id="ARBA00006795"/>
    </source>
</evidence>
<feature type="domain" description="Cwf19-like C-terminal" evidence="3">
    <location>
        <begin position="5"/>
        <end position="122"/>
    </location>
</feature>
<dbReference type="GO" id="GO:0071014">
    <property type="term" value="C:post-mRNA release spliceosomal complex"/>
    <property type="evidence" value="ECO:0007669"/>
    <property type="project" value="TreeGrafter"/>
</dbReference>
<feature type="domain" description="Cwf19-like protein C-terminal" evidence="2">
    <location>
        <begin position="131"/>
        <end position="227"/>
    </location>
</feature>
<proteinExistence type="inferred from homology"/>
<evidence type="ECO:0000259" key="3">
    <source>
        <dbReference type="Pfam" id="PF04677"/>
    </source>
</evidence>
<dbReference type="InterPro" id="IPR006767">
    <property type="entry name" value="Cwf19-like_C_dom-2"/>
</dbReference>
<dbReference type="Pfam" id="PF04676">
    <property type="entry name" value="CwfJ_C_2"/>
    <property type="match status" value="1"/>
</dbReference>
<organism evidence="4 5">
    <name type="scientific">Syphacia muris</name>
    <dbReference type="NCBI Taxonomy" id="451379"/>
    <lineage>
        <taxon>Eukaryota</taxon>
        <taxon>Metazoa</taxon>
        <taxon>Ecdysozoa</taxon>
        <taxon>Nematoda</taxon>
        <taxon>Chromadorea</taxon>
        <taxon>Rhabditida</taxon>
        <taxon>Spirurina</taxon>
        <taxon>Oxyuridomorpha</taxon>
        <taxon>Oxyuroidea</taxon>
        <taxon>Oxyuridae</taxon>
        <taxon>Syphacia</taxon>
    </lineage>
</organism>
<comment type="similarity">
    <text evidence="1">Belongs to the CWF19 family.</text>
</comment>
<dbReference type="AlphaFoldDB" id="A0A0N5ATJ5"/>
<keyword evidence="4" id="KW-1185">Reference proteome</keyword>
<sequence length="239" mass="27558">NKLADRSFESCARCIQSSRIAKHCIVAVGIKTYLTVPTWKPLVEGHCLIVPAMHYPCLVSLDEDVYDEMKIWRKGLVAMWNDQNMDCVFIEMAKNVKQRQHMVIECIPLPSEVGDTAPIYFKKAIDECEREWSDNKKLIDLSKKNGDIRRAIPKGFSYFSIDFGLQPGYAHVIEDESRFPQYFAYETIGGMLDLLPNVWRKKEAVGTEAQMGYAKHLKKLWGPYDWTEKVKSSIAEERK</sequence>
<dbReference type="Proteomes" id="UP000046393">
    <property type="component" value="Unplaced"/>
</dbReference>
<dbReference type="InterPro" id="IPR006768">
    <property type="entry name" value="Cwf19-like_C_dom-1"/>
</dbReference>
<dbReference type="GO" id="GO:0000398">
    <property type="term" value="P:mRNA splicing, via spliceosome"/>
    <property type="evidence" value="ECO:0007669"/>
    <property type="project" value="TreeGrafter"/>
</dbReference>
<dbReference type="PANTHER" id="PTHR12072">
    <property type="entry name" value="CWF19, CELL CYCLE CONTROL PROTEIN"/>
    <property type="match status" value="1"/>
</dbReference>
<protein>
    <submittedName>
        <fullName evidence="5">CwfJ_C_2 domain-containing protein</fullName>
    </submittedName>
</protein>
<evidence type="ECO:0000313" key="4">
    <source>
        <dbReference type="Proteomes" id="UP000046393"/>
    </source>
</evidence>
<reference evidence="5" key="1">
    <citation type="submission" date="2017-02" db="UniProtKB">
        <authorList>
            <consortium name="WormBaseParasite"/>
        </authorList>
    </citation>
    <scope>IDENTIFICATION</scope>
</reference>
<evidence type="ECO:0000313" key="5">
    <source>
        <dbReference type="WBParaSite" id="SMUV_0000815401-mRNA-1"/>
    </source>
</evidence>